<name>A0A3B0XXI3_9ZZZZ</name>
<dbReference type="Gene3D" id="3.30.559.30">
    <property type="entry name" value="Nonribosomal peptide synthetase, condensation domain"/>
    <property type="match status" value="1"/>
</dbReference>
<feature type="domain" description="Condensation" evidence="1">
    <location>
        <begin position="12"/>
        <end position="362"/>
    </location>
</feature>
<dbReference type="Pfam" id="PF00668">
    <property type="entry name" value="Condensation"/>
    <property type="match status" value="1"/>
</dbReference>
<dbReference type="AlphaFoldDB" id="A0A3B0XXI3"/>
<reference evidence="2" key="1">
    <citation type="submission" date="2018-06" db="EMBL/GenBank/DDBJ databases">
        <authorList>
            <person name="Zhirakovskaya E."/>
        </authorList>
    </citation>
    <scope>NUCLEOTIDE SEQUENCE</scope>
</reference>
<proteinExistence type="predicted"/>
<dbReference type="EMBL" id="UOFH01000409">
    <property type="protein sequence ID" value="VAW67872.1"/>
    <property type="molecule type" value="Genomic_DNA"/>
</dbReference>
<organism evidence="2">
    <name type="scientific">hydrothermal vent metagenome</name>
    <dbReference type="NCBI Taxonomy" id="652676"/>
    <lineage>
        <taxon>unclassified sequences</taxon>
        <taxon>metagenomes</taxon>
        <taxon>ecological metagenomes</taxon>
    </lineage>
</organism>
<evidence type="ECO:0000313" key="2">
    <source>
        <dbReference type="EMBL" id="VAW67872.1"/>
    </source>
</evidence>
<dbReference type="GO" id="GO:0003824">
    <property type="term" value="F:catalytic activity"/>
    <property type="evidence" value="ECO:0007669"/>
    <property type="project" value="InterPro"/>
</dbReference>
<feature type="non-terminal residue" evidence="2">
    <location>
        <position position="381"/>
    </location>
</feature>
<sequence length="381" mass="43764">MTNNIEDVYVFPTTYPQRQIWFLYQLNPENPAYNIPFAYDVEGELNVFAIDKAINEIVSRHETFRTTFMDTDNGLVQVIKPELEIKLPVYGDLKTEDEIKKHIETESIRAFDLTKGPLIRASIIKHSESSFILFINIHHIILDHISVVQFAEELTLLYKTFSNDQASPLVKPELQYADYAVWQSENQTGEQLSSKLKFWTEKLTGKTDYLDIPLNNKRPVIQQMVGNEYHLSMPLSLLNNLKALSRKESVSMYITLMAAYSILLSIYSKQTEVSVGTPFANRSHQPELEKIMGCFINTIPIYTDLSGNPSFNEVLKRVRKMVFAANANQELPFEMIVEALKPKRDTSYNPLFQVGFTFQEPPMEIELEGCSVKSQCLHNKS</sequence>
<protein>
    <submittedName>
        <fullName evidence="2">Polyketide synthase modules and related proteins</fullName>
    </submittedName>
</protein>
<accession>A0A3B0XXI3</accession>
<dbReference type="Gene3D" id="3.30.559.10">
    <property type="entry name" value="Chloramphenicol acetyltransferase-like domain"/>
    <property type="match status" value="1"/>
</dbReference>
<evidence type="ECO:0000259" key="1">
    <source>
        <dbReference type="Pfam" id="PF00668"/>
    </source>
</evidence>
<dbReference type="PANTHER" id="PTHR45398:SF1">
    <property type="entry name" value="ENZYME, PUTATIVE (JCVI)-RELATED"/>
    <property type="match status" value="1"/>
</dbReference>
<dbReference type="InterPro" id="IPR023213">
    <property type="entry name" value="CAT-like_dom_sf"/>
</dbReference>
<dbReference type="PANTHER" id="PTHR45398">
    <property type="match status" value="1"/>
</dbReference>
<dbReference type="SUPFAM" id="SSF52777">
    <property type="entry name" value="CoA-dependent acyltransferases"/>
    <property type="match status" value="2"/>
</dbReference>
<dbReference type="InterPro" id="IPR001242">
    <property type="entry name" value="Condensation_dom"/>
</dbReference>
<gene>
    <name evidence="2" type="ORF">MNBD_GAMMA08-1230</name>
</gene>
<dbReference type="CDD" id="cd19531">
    <property type="entry name" value="LCL_NRPS-like"/>
    <property type="match status" value="1"/>
</dbReference>